<protein>
    <submittedName>
        <fullName evidence="6">DNA-binding IclR family transcriptional regulator</fullName>
    </submittedName>
</protein>
<sequence length="280" mass="29807">MPETRDRNSVQSVEKAMRLLHVLGRAGTPLPPGELAAATGLSNTAAHRLLRALEKGGAVARIGDGRYAIGFLAHELAARADPHGHIRLAATGPMLTLQEQCGGETVGIYVPVNSAEFMCIETIPSKHGIRYMEVLYRPITIGRGATSLVFLAAMEDRYGHDALLSYLHGIPDHLRPFPAAELADRVHYVITNGYAESEGTRVPGLTSLSAPIRGRLGGTLGALTLSWPSGRADRATLPDWTHRLRAATAAVAERLSSEFPGDAAASTYGHLTNAAAPARQ</sequence>
<dbReference type="InterPro" id="IPR036390">
    <property type="entry name" value="WH_DNA-bd_sf"/>
</dbReference>
<dbReference type="Gene3D" id="3.30.450.40">
    <property type="match status" value="1"/>
</dbReference>
<evidence type="ECO:0000259" key="5">
    <source>
        <dbReference type="PROSITE" id="PS51078"/>
    </source>
</evidence>
<gene>
    <name evidence="6" type="ORF">JOF56_009668</name>
</gene>
<dbReference type="InterPro" id="IPR050707">
    <property type="entry name" value="HTH_MetabolicPath_Reg"/>
</dbReference>
<organism evidence="6 7">
    <name type="scientific">Kibdelosporangium banguiense</name>
    <dbReference type="NCBI Taxonomy" id="1365924"/>
    <lineage>
        <taxon>Bacteria</taxon>
        <taxon>Bacillati</taxon>
        <taxon>Actinomycetota</taxon>
        <taxon>Actinomycetes</taxon>
        <taxon>Pseudonocardiales</taxon>
        <taxon>Pseudonocardiaceae</taxon>
        <taxon>Kibdelosporangium</taxon>
    </lineage>
</organism>
<proteinExistence type="predicted"/>
<keyword evidence="1" id="KW-0805">Transcription regulation</keyword>
<dbReference type="SMART" id="SM00346">
    <property type="entry name" value="HTH_ICLR"/>
    <property type="match status" value="1"/>
</dbReference>
<reference evidence="6 7" key="1">
    <citation type="submission" date="2021-03" db="EMBL/GenBank/DDBJ databases">
        <title>Sequencing the genomes of 1000 actinobacteria strains.</title>
        <authorList>
            <person name="Klenk H.-P."/>
        </authorList>
    </citation>
    <scope>NUCLEOTIDE SEQUENCE [LARGE SCALE GENOMIC DNA]</scope>
    <source>
        <strain evidence="6 7">DSM 46670</strain>
    </source>
</reference>
<dbReference type="Pfam" id="PF09339">
    <property type="entry name" value="HTH_IclR"/>
    <property type="match status" value="1"/>
</dbReference>
<feature type="domain" description="IclR-ED" evidence="5">
    <location>
        <begin position="72"/>
        <end position="257"/>
    </location>
</feature>
<dbReference type="SUPFAM" id="SSF55781">
    <property type="entry name" value="GAF domain-like"/>
    <property type="match status" value="1"/>
</dbReference>
<feature type="domain" description="HTH iclR-type" evidence="4">
    <location>
        <begin position="10"/>
        <end position="71"/>
    </location>
</feature>
<dbReference type="PROSITE" id="PS51078">
    <property type="entry name" value="ICLR_ED"/>
    <property type="match status" value="1"/>
</dbReference>
<dbReference type="InterPro" id="IPR036388">
    <property type="entry name" value="WH-like_DNA-bd_sf"/>
</dbReference>
<dbReference type="RefSeq" id="WP_209646110.1">
    <property type="nucleotide sequence ID" value="NZ_JAGINW010000001.1"/>
</dbReference>
<name>A0ABS4TY02_9PSEU</name>
<evidence type="ECO:0000256" key="3">
    <source>
        <dbReference type="ARBA" id="ARBA00023163"/>
    </source>
</evidence>
<dbReference type="PANTHER" id="PTHR30136:SF35">
    <property type="entry name" value="HTH-TYPE TRANSCRIPTIONAL REGULATOR RV1719"/>
    <property type="match status" value="1"/>
</dbReference>
<dbReference type="InterPro" id="IPR014757">
    <property type="entry name" value="Tscrpt_reg_IclR_C"/>
</dbReference>
<dbReference type="PANTHER" id="PTHR30136">
    <property type="entry name" value="HELIX-TURN-HELIX TRANSCRIPTIONAL REGULATOR, ICLR FAMILY"/>
    <property type="match status" value="1"/>
</dbReference>
<evidence type="ECO:0000313" key="6">
    <source>
        <dbReference type="EMBL" id="MBP2329283.1"/>
    </source>
</evidence>
<keyword evidence="3" id="KW-0804">Transcription</keyword>
<dbReference type="InterPro" id="IPR029016">
    <property type="entry name" value="GAF-like_dom_sf"/>
</dbReference>
<dbReference type="Gene3D" id="1.10.10.10">
    <property type="entry name" value="Winged helix-like DNA-binding domain superfamily/Winged helix DNA-binding domain"/>
    <property type="match status" value="1"/>
</dbReference>
<evidence type="ECO:0000256" key="1">
    <source>
        <dbReference type="ARBA" id="ARBA00023015"/>
    </source>
</evidence>
<comment type="caution">
    <text evidence="6">The sequence shown here is derived from an EMBL/GenBank/DDBJ whole genome shotgun (WGS) entry which is preliminary data.</text>
</comment>
<keyword evidence="2 6" id="KW-0238">DNA-binding</keyword>
<accession>A0ABS4TY02</accession>
<evidence type="ECO:0000313" key="7">
    <source>
        <dbReference type="Proteomes" id="UP001519332"/>
    </source>
</evidence>
<dbReference type="SUPFAM" id="SSF46785">
    <property type="entry name" value="Winged helix' DNA-binding domain"/>
    <property type="match status" value="1"/>
</dbReference>
<dbReference type="EMBL" id="JAGINW010000001">
    <property type="protein sequence ID" value="MBP2329283.1"/>
    <property type="molecule type" value="Genomic_DNA"/>
</dbReference>
<dbReference type="Proteomes" id="UP001519332">
    <property type="component" value="Unassembled WGS sequence"/>
</dbReference>
<evidence type="ECO:0000256" key="2">
    <source>
        <dbReference type="ARBA" id="ARBA00023125"/>
    </source>
</evidence>
<dbReference type="InterPro" id="IPR005471">
    <property type="entry name" value="Tscrpt_reg_IclR_N"/>
</dbReference>
<evidence type="ECO:0000259" key="4">
    <source>
        <dbReference type="PROSITE" id="PS51077"/>
    </source>
</evidence>
<dbReference type="PROSITE" id="PS51077">
    <property type="entry name" value="HTH_ICLR"/>
    <property type="match status" value="1"/>
</dbReference>
<dbReference type="GO" id="GO:0003677">
    <property type="term" value="F:DNA binding"/>
    <property type="evidence" value="ECO:0007669"/>
    <property type="project" value="UniProtKB-KW"/>
</dbReference>
<keyword evidence="7" id="KW-1185">Reference proteome</keyword>